<proteinExistence type="predicted"/>
<dbReference type="KEGG" id="mbn:Mboo_1512"/>
<dbReference type="Proteomes" id="UP000002408">
    <property type="component" value="Chromosome"/>
</dbReference>
<accession>A7I8G9</accession>
<dbReference type="RefSeq" id="WP_012107070.1">
    <property type="nucleotide sequence ID" value="NC_009712.1"/>
</dbReference>
<name>A7I8G9_METB6</name>
<reference evidence="2" key="1">
    <citation type="journal article" date="2015" name="Microbiology">
        <title>Genome of Methanoregula boonei 6A8 reveals adaptations to oligotrophic peatland environments.</title>
        <authorList>
            <person name="Braeuer S."/>
            <person name="Cadillo-Quiroz H."/>
            <person name="Kyrpides N."/>
            <person name="Woyke T."/>
            <person name="Goodwin L."/>
            <person name="Detter C."/>
            <person name="Podell S."/>
            <person name="Yavitt J.B."/>
            <person name="Zinder S.H."/>
        </authorList>
    </citation>
    <scope>NUCLEOTIDE SEQUENCE [LARGE SCALE GENOMIC DNA]</scope>
    <source>
        <strain evidence="2">DSM 21154 / JCM 14090 / 6A8</strain>
    </source>
</reference>
<evidence type="ECO:0000313" key="2">
    <source>
        <dbReference type="Proteomes" id="UP000002408"/>
    </source>
</evidence>
<dbReference type="eggNOG" id="arCOG09596">
    <property type="taxonomic scope" value="Archaea"/>
</dbReference>
<dbReference type="HOGENOM" id="CLU_2748167_0_0_2"/>
<dbReference type="OrthoDB" id="116300at2157"/>
<organism evidence="1 2">
    <name type="scientific">Methanoregula boonei (strain DSM 21154 / JCM 14090 / 6A8)</name>
    <dbReference type="NCBI Taxonomy" id="456442"/>
    <lineage>
        <taxon>Archaea</taxon>
        <taxon>Methanobacteriati</taxon>
        <taxon>Methanobacteriota</taxon>
        <taxon>Stenosarchaea group</taxon>
        <taxon>Methanomicrobia</taxon>
        <taxon>Methanomicrobiales</taxon>
        <taxon>Methanoregulaceae</taxon>
        <taxon>Methanoregula</taxon>
    </lineage>
</organism>
<keyword evidence="2" id="KW-1185">Reference proteome</keyword>
<evidence type="ECO:0000313" key="1">
    <source>
        <dbReference type="EMBL" id="ABS56030.1"/>
    </source>
</evidence>
<dbReference type="EMBL" id="CP000780">
    <property type="protein sequence ID" value="ABS56030.1"/>
    <property type="molecule type" value="Genomic_DNA"/>
</dbReference>
<dbReference type="GeneID" id="5412042"/>
<protein>
    <submittedName>
        <fullName evidence="1">Uncharacterized protein</fullName>
    </submittedName>
</protein>
<dbReference type="AlphaFoldDB" id="A7I8G9"/>
<dbReference type="STRING" id="456442.Mboo_1512"/>
<sequence>MPYRWKTKTDVDEAIVVIMNVLDKNPDLPNWLISTLNGSIADSDLKVVGYFFEEVKKHVPRAMKYFESRE</sequence>
<gene>
    <name evidence="1" type="ordered locus">Mboo_1512</name>
</gene>